<evidence type="ECO:0000313" key="3">
    <source>
        <dbReference type="EMBL" id="KAF3281127.1"/>
    </source>
</evidence>
<accession>A0A7C8RCF6</accession>
<feature type="compositionally biased region" description="Polar residues" evidence="1">
    <location>
        <begin position="964"/>
        <end position="979"/>
    </location>
</feature>
<dbReference type="PANTHER" id="PTHR24359:SF37">
    <property type="entry name" value="PROTEIN KINASE DOMAIN-CONTAINING PROTEIN"/>
    <property type="match status" value="1"/>
</dbReference>
<dbReference type="Proteomes" id="UP000474640">
    <property type="component" value="Unassembled WGS sequence"/>
</dbReference>
<dbReference type="EMBL" id="JAABOJ010000016">
    <property type="protein sequence ID" value="KAF3281127.1"/>
    <property type="molecule type" value="Genomic_DNA"/>
</dbReference>
<dbReference type="GO" id="GO:0004674">
    <property type="term" value="F:protein serine/threonine kinase activity"/>
    <property type="evidence" value="ECO:0007669"/>
    <property type="project" value="TreeGrafter"/>
</dbReference>
<dbReference type="AlphaFoldDB" id="A0A7C8RCF6"/>
<protein>
    <recommendedName>
        <fullName evidence="2">Protein kinase domain-containing protein</fullName>
    </recommendedName>
</protein>
<evidence type="ECO:0000259" key="2">
    <source>
        <dbReference type="PROSITE" id="PS50011"/>
    </source>
</evidence>
<dbReference type="GO" id="GO:0005524">
    <property type="term" value="F:ATP binding"/>
    <property type="evidence" value="ECO:0007669"/>
    <property type="project" value="InterPro"/>
</dbReference>
<dbReference type="SMART" id="SM00220">
    <property type="entry name" value="S_TKc"/>
    <property type="match status" value="1"/>
</dbReference>
<dbReference type="SUPFAM" id="SSF56112">
    <property type="entry name" value="Protein kinase-like (PK-like)"/>
    <property type="match status" value="1"/>
</dbReference>
<sequence length="1010" mass="115252">MSNSDRSLPRTQTWRDIRKVRQLYDKSTTTRSLYREMHSKEIKNIGNHPFIPPSSLRELFTLEQIEMAVGDLEYGFRKPKAFAQVILDCGIAAFATLVWIKRPDLIRDFQQWNLLENLPIKEFKAVLRDSYDTFTQERMDGTEMKEFKDAQWRFLEEKGKVIKSGFSSVRALSICFGCHNFPDNYKTLVSYPDLEDKTPVRKEVDRLSQVDMVVIQKTLQVDCDDNIEEAYRNELSCLEHFTETGNENIITFLASYTAGKDMCFLFHCLEMDLRKFLRRSAAYGLFQYTHTYFSALHGLASALESIHKVKNNGGIDARLKIGYHHDLRPANVLVNSETFILTDFGMSRDDKSEENSKTLFKNQIGDYIAPECYGEKWKPQNVGRGIDIWAFGCLMSDVLTYAYGGVNSLDDFEVQRMSTRTGNFRDSLFYNQSRVVKEEVENWIEKLSGWADDCLVPRPKRADENYLGTHRPSIGNFIKTQILALLKPESERPNMQKVCLGVGRISLMAHFLAVLSSRDTVDIKPDRIGRLRSPKFLYVEYERLKAWGSVLGLYGDRKDIQPGEPLSSDRLGPSARELASFFRFTKDWSISEQLDDQEKVLEGKVKPLVDGLCMELERAWVSTANTRLKLELTAGQQSPIVVEKQYTKDLEELCRMRCLGHWRNLVTPPGARTPSEYEGERQEATSRLGYETRQNPSLTSPKDIADKPWLLEYLTSYGSGQSVQQPTSVKSYSTLSNILSVKKNTTDILSKHDKYKLAVILAEFIADTHTIGWPHDGFSSRNIKFKGLPDITTWKSASENADERAAIVAKMQRPFFIGLEATQQPPEQRNLSSNFYTLGVILLRIGIWSYVNNYNEERAQILSESMGSEYRDVVRDLMETDLFRSMETDPVKDEKAFSKFLGILRKLKESMPVPDPRPSAPQTNPKRDAGAETFPENLLTRNSQIPSRAAPSPIPPPPPPSKGPTKNTLPRRSSVGSSDRPTRTAAPTNEPKRRNSFRELLALVRKPSKS</sequence>
<dbReference type="PANTHER" id="PTHR24359">
    <property type="entry name" value="SERINE/THREONINE-PROTEIN KINASE SBK1"/>
    <property type="match status" value="1"/>
</dbReference>
<organism evidence="3 4">
    <name type="scientific">Orbilia oligospora</name>
    <name type="common">Nematode-trapping fungus</name>
    <name type="synonym">Arthrobotrys oligospora</name>
    <dbReference type="NCBI Taxonomy" id="2813651"/>
    <lineage>
        <taxon>Eukaryota</taxon>
        <taxon>Fungi</taxon>
        <taxon>Dikarya</taxon>
        <taxon>Ascomycota</taxon>
        <taxon>Pezizomycotina</taxon>
        <taxon>Orbiliomycetes</taxon>
        <taxon>Orbiliales</taxon>
        <taxon>Orbiliaceae</taxon>
        <taxon>Orbilia</taxon>
    </lineage>
</organism>
<proteinExistence type="predicted"/>
<dbReference type="InterPro" id="IPR011009">
    <property type="entry name" value="Kinase-like_dom_sf"/>
</dbReference>
<dbReference type="OrthoDB" id="4062651at2759"/>
<dbReference type="CDD" id="cd00180">
    <property type="entry name" value="PKc"/>
    <property type="match status" value="1"/>
</dbReference>
<evidence type="ECO:0000313" key="4">
    <source>
        <dbReference type="Proteomes" id="UP000474640"/>
    </source>
</evidence>
<dbReference type="PROSITE" id="PS50011">
    <property type="entry name" value="PROTEIN_KINASE_DOM"/>
    <property type="match status" value="1"/>
</dbReference>
<dbReference type="Pfam" id="PF00069">
    <property type="entry name" value="Pkinase"/>
    <property type="match status" value="1"/>
</dbReference>
<feature type="domain" description="Protein kinase" evidence="2">
    <location>
        <begin position="155"/>
        <end position="512"/>
    </location>
</feature>
<reference evidence="3 4" key="1">
    <citation type="submission" date="2020-01" db="EMBL/GenBank/DDBJ databases">
        <authorList>
            <person name="Palmer J.M."/>
        </authorList>
    </citation>
    <scope>NUCLEOTIDE SEQUENCE [LARGE SCALE GENOMIC DNA]</scope>
    <source>
        <strain evidence="3 4">TWF970</strain>
    </source>
</reference>
<feature type="region of interest" description="Disordered" evidence="1">
    <location>
        <begin position="908"/>
        <end position="1010"/>
    </location>
</feature>
<dbReference type="Gene3D" id="1.10.510.10">
    <property type="entry name" value="Transferase(Phosphotransferase) domain 1"/>
    <property type="match status" value="1"/>
</dbReference>
<dbReference type="InterPro" id="IPR000719">
    <property type="entry name" value="Prot_kinase_dom"/>
</dbReference>
<gene>
    <name evidence="3" type="ORF">TWF970_002299</name>
</gene>
<evidence type="ECO:0000256" key="1">
    <source>
        <dbReference type="SAM" id="MobiDB-lite"/>
    </source>
</evidence>
<comment type="caution">
    <text evidence="3">The sequence shown here is derived from an EMBL/GenBank/DDBJ whole genome shotgun (WGS) entry which is preliminary data.</text>
</comment>
<feature type="compositionally biased region" description="Pro residues" evidence="1">
    <location>
        <begin position="952"/>
        <end position="962"/>
    </location>
</feature>
<name>A0A7C8RCF6_ORBOL</name>